<evidence type="ECO:0000313" key="2">
    <source>
        <dbReference type="EMBL" id="KAH0852019.1"/>
    </source>
</evidence>
<accession>A0ABQ7X7S1</accession>
<gene>
    <name evidence="2" type="ORF">HID58_094284</name>
</gene>
<organism evidence="2 3">
    <name type="scientific">Brassica napus</name>
    <name type="common">Rape</name>
    <dbReference type="NCBI Taxonomy" id="3708"/>
    <lineage>
        <taxon>Eukaryota</taxon>
        <taxon>Viridiplantae</taxon>
        <taxon>Streptophyta</taxon>
        <taxon>Embryophyta</taxon>
        <taxon>Tracheophyta</taxon>
        <taxon>Spermatophyta</taxon>
        <taxon>Magnoliopsida</taxon>
        <taxon>eudicotyledons</taxon>
        <taxon>Gunneridae</taxon>
        <taxon>Pentapetalae</taxon>
        <taxon>rosids</taxon>
        <taxon>malvids</taxon>
        <taxon>Brassicales</taxon>
        <taxon>Brassicaceae</taxon>
        <taxon>Brassiceae</taxon>
        <taxon>Brassica</taxon>
    </lineage>
</organism>
<keyword evidence="3" id="KW-1185">Reference proteome</keyword>
<feature type="region of interest" description="Disordered" evidence="1">
    <location>
        <begin position="589"/>
        <end position="621"/>
    </location>
</feature>
<protein>
    <submittedName>
        <fullName evidence="2">Uncharacterized protein</fullName>
    </submittedName>
</protein>
<sequence>MNREDKVLLVVGAWVSDTHKRWVFEPDHSFKGEHYISLYSGMSMSDLVRGVREEIDPTYEGVNLKLSYQYPEWISADGGALDMPQYITDDTEVGVFIELRRSIEAVNLLVSVISPKANEEGAASYINDTKAGRQGEREDAGIEGDEWHEFAMAENTVTIPNTKGCAAKTNLKILDTIPHEMSGIAYRRTPAIPFQIGGVEIRDPEQNIRQGIQPEPGVAIDKGKKKMRIETTANSDSDSDDDMVVPVFRTTADLRGKGKRPIGGTTAAGQSNTAAEGLDMVNDPHIPDLLDMEGPPQRTAHQISVMESEISDIHIQGGETFVGRGSKTNMNGNTSASTTLFLKNVLLTLAFWNVIIINPAVHTLWRLRAQQGNLSHPHLVTKQPMTSQDRVLLIVGSWVRDQYERWVFEPDISNQLEHYIRLRTGMTLRELLTAVRERLQVTTNGVTLTLSYQYPEWVSFDDPELGLPVYITDDIEVRGFIEMRRAIEEVNLFVSLVCHTGGLQIARETADINPTMAAPVNPTMDESWHEFALSETPLTLPQTQQDGNRRVIEVPDDSISRQKGGVECTGRRAIPCTTGGIEIREPNQTIRLRSPPIAAMDKGKNKMPSESSSDTDSDDDMVVPVLRTSVHIAGGANMPARRRLIFGISDPIEDPNNSSASSEEGEEMPPDDRIH</sequence>
<evidence type="ECO:0000256" key="1">
    <source>
        <dbReference type="SAM" id="MobiDB-lite"/>
    </source>
</evidence>
<comment type="caution">
    <text evidence="2">The sequence shown here is derived from an EMBL/GenBank/DDBJ whole genome shotgun (WGS) entry which is preliminary data.</text>
</comment>
<dbReference type="EMBL" id="JAGKQM010001328">
    <property type="protein sequence ID" value="KAH0852019.1"/>
    <property type="molecule type" value="Genomic_DNA"/>
</dbReference>
<feature type="region of interest" description="Disordered" evidence="1">
    <location>
        <begin position="649"/>
        <end position="675"/>
    </location>
</feature>
<evidence type="ECO:0000313" key="3">
    <source>
        <dbReference type="Proteomes" id="UP000824890"/>
    </source>
</evidence>
<dbReference type="Proteomes" id="UP000824890">
    <property type="component" value="Unassembled WGS sequence"/>
</dbReference>
<name>A0ABQ7X7S1_BRANA</name>
<proteinExistence type="predicted"/>
<reference evidence="2 3" key="1">
    <citation type="submission" date="2021-05" db="EMBL/GenBank/DDBJ databases">
        <title>Genome Assembly of Synthetic Allotetraploid Brassica napus Reveals Homoeologous Exchanges between Subgenomes.</title>
        <authorList>
            <person name="Davis J.T."/>
        </authorList>
    </citation>
    <scope>NUCLEOTIDE SEQUENCE [LARGE SCALE GENOMIC DNA]</scope>
    <source>
        <strain evidence="3">cv. Da-Ae</strain>
        <tissue evidence="2">Seedling</tissue>
    </source>
</reference>